<comment type="caution">
    <text evidence="10">The sequence shown here is derived from an EMBL/GenBank/DDBJ whole genome shotgun (WGS) entry which is preliminary data.</text>
</comment>
<feature type="domain" description="MacB-like periplasmic core" evidence="9">
    <location>
        <begin position="25"/>
        <end position="279"/>
    </location>
</feature>
<evidence type="ECO:0000259" key="8">
    <source>
        <dbReference type="Pfam" id="PF02687"/>
    </source>
</evidence>
<keyword evidence="4 7" id="KW-0812">Transmembrane</keyword>
<dbReference type="RefSeq" id="WP_170157389.1">
    <property type="nucleotide sequence ID" value="NZ_QNRR01000011.1"/>
</dbReference>
<keyword evidence="11" id="KW-1185">Reference proteome</keyword>
<comment type="similarity">
    <text evidence="2">Belongs to the ABC-4 integral membrane protein family. LolC/E subfamily.</text>
</comment>
<evidence type="ECO:0000256" key="3">
    <source>
        <dbReference type="ARBA" id="ARBA00022475"/>
    </source>
</evidence>
<protein>
    <submittedName>
        <fullName evidence="10">Lipoprotein-releasing system permease protein</fullName>
    </submittedName>
</protein>
<dbReference type="InterPro" id="IPR003838">
    <property type="entry name" value="ABC3_permease_C"/>
</dbReference>
<gene>
    <name evidence="10" type="ORF">DES53_111193</name>
</gene>
<dbReference type="InterPro" id="IPR051447">
    <property type="entry name" value="Lipoprotein-release_system"/>
</dbReference>
<evidence type="ECO:0000256" key="6">
    <source>
        <dbReference type="ARBA" id="ARBA00023136"/>
    </source>
</evidence>
<name>A0A366HB11_9BACT</name>
<dbReference type="AlphaFoldDB" id="A0A366HB11"/>
<evidence type="ECO:0000313" key="10">
    <source>
        <dbReference type="EMBL" id="RBP38671.1"/>
    </source>
</evidence>
<dbReference type="Pfam" id="PF12704">
    <property type="entry name" value="MacB_PCD"/>
    <property type="match status" value="1"/>
</dbReference>
<dbReference type="EMBL" id="QNRR01000011">
    <property type="protein sequence ID" value="RBP38671.1"/>
    <property type="molecule type" value="Genomic_DNA"/>
</dbReference>
<accession>A0A366HB11</accession>
<feature type="domain" description="ABC3 transporter permease C-terminal" evidence="8">
    <location>
        <begin position="314"/>
        <end position="447"/>
    </location>
</feature>
<dbReference type="Proteomes" id="UP000253426">
    <property type="component" value="Unassembled WGS sequence"/>
</dbReference>
<feature type="transmembrane region" description="Helical" evidence="7">
    <location>
        <begin position="20"/>
        <end position="49"/>
    </location>
</feature>
<keyword evidence="6 7" id="KW-0472">Membrane</keyword>
<keyword evidence="10" id="KW-0449">Lipoprotein</keyword>
<organism evidence="10 11">
    <name type="scientific">Roseimicrobium gellanilyticum</name>
    <dbReference type="NCBI Taxonomy" id="748857"/>
    <lineage>
        <taxon>Bacteria</taxon>
        <taxon>Pseudomonadati</taxon>
        <taxon>Verrucomicrobiota</taxon>
        <taxon>Verrucomicrobiia</taxon>
        <taxon>Verrucomicrobiales</taxon>
        <taxon>Verrucomicrobiaceae</taxon>
        <taxon>Roseimicrobium</taxon>
    </lineage>
</organism>
<evidence type="ECO:0000256" key="4">
    <source>
        <dbReference type="ARBA" id="ARBA00022692"/>
    </source>
</evidence>
<evidence type="ECO:0000256" key="1">
    <source>
        <dbReference type="ARBA" id="ARBA00004651"/>
    </source>
</evidence>
<feature type="transmembrane region" description="Helical" evidence="7">
    <location>
        <begin position="357"/>
        <end position="382"/>
    </location>
</feature>
<dbReference type="GO" id="GO:0044874">
    <property type="term" value="P:lipoprotein localization to outer membrane"/>
    <property type="evidence" value="ECO:0007669"/>
    <property type="project" value="TreeGrafter"/>
</dbReference>
<dbReference type="PANTHER" id="PTHR30489">
    <property type="entry name" value="LIPOPROTEIN-RELEASING SYSTEM TRANSMEMBRANE PROTEIN LOLE"/>
    <property type="match status" value="1"/>
</dbReference>
<feature type="transmembrane region" description="Helical" evidence="7">
    <location>
        <begin position="310"/>
        <end position="336"/>
    </location>
</feature>
<evidence type="ECO:0000256" key="7">
    <source>
        <dbReference type="SAM" id="Phobius"/>
    </source>
</evidence>
<keyword evidence="5 7" id="KW-1133">Transmembrane helix</keyword>
<evidence type="ECO:0000256" key="2">
    <source>
        <dbReference type="ARBA" id="ARBA00005236"/>
    </source>
</evidence>
<sequence>MTKNFSLYLALRYLRPKRTFVSVITVISILGVSLGVALLIVVIAVMAGFHAQMKELAAGYETHIEAADRYGTSMLDSKQRPKDAEDKPWREILEQIKKTPGVVSATPMVRGLLLVESESGTSITAMWGLSNEDGNRLAEKHAQFMRKKEEGGGSMDLSGSSIVLDHRLADPWGLKVGDTITAYAPSNLKEVMNLSRQIDDLPEDQKKAAYEKLKELTLPEELTITGIIEPPQFQDSSKVPLAIVSLVVAQEARDLGDGISSIGIELSDPYQAAVIRNQLLESKVIPPSWDAYTWTEAHQALFSAVQTELLMMYVILFFIMIVAAFCVMNTMITVTVQKRREIGIVAALGSRVGQTMSVFIIQGMIVGAAGAVLGLGLGILIASNINTIKNGLGKMLGMDMFNPDIYGLIDLPAKVLPNDVAFICGSAFLLSSLASVIPAWLAAKVEPAQALRD</sequence>
<dbReference type="PANTHER" id="PTHR30489:SF0">
    <property type="entry name" value="LIPOPROTEIN-RELEASING SYSTEM TRANSMEMBRANE PROTEIN LOLE"/>
    <property type="match status" value="1"/>
</dbReference>
<feature type="transmembrane region" description="Helical" evidence="7">
    <location>
        <begin position="420"/>
        <end position="443"/>
    </location>
</feature>
<reference evidence="10 11" key="1">
    <citation type="submission" date="2018-06" db="EMBL/GenBank/DDBJ databases">
        <title>Genomic Encyclopedia of Type Strains, Phase IV (KMG-IV): sequencing the most valuable type-strain genomes for metagenomic binning, comparative biology and taxonomic classification.</title>
        <authorList>
            <person name="Goeker M."/>
        </authorList>
    </citation>
    <scope>NUCLEOTIDE SEQUENCE [LARGE SCALE GENOMIC DNA]</scope>
    <source>
        <strain evidence="10 11">DSM 25532</strain>
    </source>
</reference>
<proteinExistence type="inferred from homology"/>
<evidence type="ECO:0000313" key="11">
    <source>
        <dbReference type="Proteomes" id="UP000253426"/>
    </source>
</evidence>
<evidence type="ECO:0000259" key="9">
    <source>
        <dbReference type="Pfam" id="PF12704"/>
    </source>
</evidence>
<comment type="subcellular location">
    <subcellularLocation>
        <location evidence="1">Cell membrane</location>
        <topology evidence="1">Multi-pass membrane protein</topology>
    </subcellularLocation>
</comment>
<dbReference type="InterPro" id="IPR025857">
    <property type="entry name" value="MacB_PCD"/>
</dbReference>
<dbReference type="Pfam" id="PF02687">
    <property type="entry name" value="FtsX"/>
    <property type="match status" value="1"/>
</dbReference>
<keyword evidence="3" id="KW-1003">Cell membrane</keyword>
<evidence type="ECO:0000256" key="5">
    <source>
        <dbReference type="ARBA" id="ARBA00022989"/>
    </source>
</evidence>
<dbReference type="GO" id="GO:0098797">
    <property type="term" value="C:plasma membrane protein complex"/>
    <property type="evidence" value="ECO:0007669"/>
    <property type="project" value="TreeGrafter"/>
</dbReference>